<dbReference type="Proteomes" id="UP000198393">
    <property type="component" value="Unassembled WGS sequence"/>
</dbReference>
<dbReference type="OrthoDB" id="963292at2"/>
<dbReference type="RefSeq" id="WP_089356363.1">
    <property type="nucleotide sequence ID" value="NZ_FZPD01000003.1"/>
</dbReference>
<proteinExistence type="predicted"/>
<organism evidence="3 4">
    <name type="scientific">Ekhidna lutea</name>
    <dbReference type="NCBI Taxonomy" id="447679"/>
    <lineage>
        <taxon>Bacteria</taxon>
        <taxon>Pseudomonadati</taxon>
        <taxon>Bacteroidota</taxon>
        <taxon>Cytophagia</taxon>
        <taxon>Cytophagales</taxon>
        <taxon>Reichenbachiellaceae</taxon>
        <taxon>Ekhidna</taxon>
    </lineage>
</organism>
<dbReference type="InterPro" id="IPR026444">
    <property type="entry name" value="Secre_tail"/>
</dbReference>
<accession>A0A239IGT9</accession>
<feature type="signal peptide" evidence="1">
    <location>
        <begin position="1"/>
        <end position="20"/>
    </location>
</feature>
<keyword evidence="4" id="KW-1185">Reference proteome</keyword>
<dbReference type="NCBIfam" id="TIGR04183">
    <property type="entry name" value="Por_Secre_tail"/>
    <property type="match status" value="1"/>
</dbReference>
<feature type="chain" id="PRO_5013212457" evidence="1">
    <location>
        <begin position="21"/>
        <end position="276"/>
    </location>
</feature>
<dbReference type="AlphaFoldDB" id="A0A239IGT9"/>
<gene>
    <name evidence="3" type="ORF">SAMN05421640_1616</name>
</gene>
<protein>
    <submittedName>
        <fullName evidence="3">Por secretion system C-terminal sorting domain-containing protein</fullName>
    </submittedName>
</protein>
<name>A0A239IGT9_EKHLU</name>
<evidence type="ECO:0000259" key="2">
    <source>
        <dbReference type="Pfam" id="PF18962"/>
    </source>
</evidence>
<evidence type="ECO:0000313" key="4">
    <source>
        <dbReference type="Proteomes" id="UP000198393"/>
    </source>
</evidence>
<dbReference type="Pfam" id="PF18962">
    <property type="entry name" value="Por_Secre_tail"/>
    <property type="match status" value="1"/>
</dbReference>
<evidence type="ECO:0000256" key="1">
    <source>
        <dbReference type="SAM" id="SignalP"/>
    </source>
</evidence>
<sequence>MKAKLTIGIVTLAMALGGHAQGFADDDGKIIVEITKEINGEKKTFKGEYNSTEEMHADPNYQEFAGKDEQFNFWFDRSGDDDVFLHLDQLRDHNKSFFKFFHGDEEDGDNTFFFKHFDDDSVDGFFDLHLDGMNLDEYRERMKQLGIEMEEMFDKFHGDKSVRVIEIKRVKIEDVDDEFGKKGKVDDSSMLELDDLSFYPNPSSNGRFKVRFSVPEEGSLAIKVSNLEGKEVFSRHFDRFGGTYSEMIDLSGQKEGIYLLEISQGKKRLTKKIVIN</sequence>
<feature type="domain" description="Secretion system C-terminal sorting" evidence="2">
    <location>
        <begin position="199"/>
        <end position="275"/>
    </location>
</feature>
<dbReference type="EMBL" id="FZPD01000003">
    <property type="protein sequence ID" value="SNS91634.1"/>
    <property type="molecule type" value="Genomic_DNA"/>
</dbReference>
<keyword evidence="1" id="KW-0732">Signal</keyword>
<reference evidence="3 4" key="1">
    <citation type="submission" date="2017-06" db="EMBL/GenBank/DDBJ databases">
        <authorList>
            <person name="Kim H.J."/>
            <person name="Triplett B.A."/>
        </authorList>
    </citation>
    <scope>NUCLEOTIDE SEQUENCE [LARGE SCALE GENOMIC DNA]</scope>
    <source>
        <strain evidence="3 4">DSM 19307</strain>
    </source>
</reference>
<evidence type="ECO:0000313" key="3">
    <source>
        <dbReference type="EMBL" id="SNS91634.1"/>
    </source>
</evidence>